<dbReference type="GO" id="GO:0016592">
    <property type="term" value="C:mediator complex"/>
    <property type="evidence" value="ECO:0007669"/>
    <property type="project" value="InterPro"/>
</dbReference>
<dbReference type="HOGENOM" id="CLU_1263278_0_0_1"/>
<dbReference type="EnsemblPlants" id="OMERI01G01590.2">
    <property type="protein sequence ID" value="OMERI01G01590.2"/>
    <property type="gene ID" value="OMERI01G01590"/>
</dbReference>
<evidence type="ECO:0000313" key="6">
    <source>
        <dbReference type="EnsemblPlants" id="OMERI01G01590.2"/>
    </source>
</evidence>
<evidence type="ECO:0008006" key="8">
    <source>
        <dbReference type="Google" id="ProtNLM"/>
    </source>
</evidence>
<keyword evidence="5" id="KW-0472">Membrane</keyword>
<evidence type="ECO:0000256" key="1">
    <source>
        <dbReference type="ARBA" id="ARBA00004123"/>
    </source>
</evidence>
<reference evidence="6" key="2">
    <citation type="submission" date="2018-05" db="EMBL/GenBank/DDBJ databases">
        <title>OmerRS3 (Oryza meridionalis Reference Sequence Version 3).</title>
        <authorList>
            <person name="Zhang J."/>
            <person name="Kudrna D."/>
            <person name="Lee S."/>
            <person name="Talag J."/>
            <person name="Welchert J."/>
            <person name="Wing R.A."/>
        </authorList>
    </citation>
    <scope>NUCLEOTIDE SEQUENCE [LARGE SCALE GENOMIC DNA]</scope>
    <source>
        <strain evidence="6">cv. OR44</strain>
    </source>
</reference>
<dbReference type="Proteomes" id="UP000008021">
    <property type="component" value="Chromosome 1"/>
</dbReference>
<dbReference type="PANTHER" id="PTHR12434">
    <property type="entry name" value="MEDIATOR OF RNA POLYMERASE II TRANSCRIPTION SUBUNIT 22"/>
    <property type="match status" value="1"/>
</dbReference>
<keyword evidence="2" id="KW-0805">Transcription regulation</keyword>
<name>A0A0E0BWJ9_9ORYZ</name>
<evidence type="ECO:0000313" key="7">
    <source>
        <dbReference type="Proteomes" id="UP000008021"/>
    </source>
</evidence>
<organism evidence="6">
    <name type="scientific">Oryza meridionalis</name>
    <dbReference type="NCBI Taxonomy" id="40149"/>
    <lineage>
        <taxon>Eukaryota</taxon>
        <taxon>Viridiplantae</taxon>
        <taxon>Streptophyta</taxon>
        <taxon>Embryophyta</taxon>
        <taxon>Tracheophyta</taxon>
        <taxon>Spermatophyta</taxon>
        <taxon>Magnoliopsida</taxon>
        <taxon>Liliopsida</taxon>
        <taxon>Poales</taxon>
        <taxon>Poaceae</taxon>
        <taxon>BOP clade</taxon>
        <taxon>Oryzoideae</taxon>
        <taxon>Oryzeae</taxon>
        <taxon>Oryzinae</taxon>
        <taxon>Oryza</taxon>
    </lineage>
</organism>
<sequence>MSKSGGAAAGPTAAAAAAAVQKQKTLLQKADADVSSLVDNFAALINIARVNDPPVRNTQEAFQMDMRGSRLIHSADSLLKLVSELKRTAIFSGLASLTENVDRRIEILSQQAEGTERMLERIGQEAAGSLKELEAHYYSSVKNYDTIFTFSTSSCIVKCQFQHTSVSCDEEDRKKCMVSCHFTVLFPFESLFIALSLLDLFVHYFYSPFPIFLFFIDLF</sequence>
<dbReference type="Gramene" id="OMERI01G01590.2">
    <property type="protein sequence ID" value="OMERI01G01590.2"/>
    <property type="gene ID" value="OMERI01G01590"/>
</dbReference>
<keyword evidence="3" id="KW-0804">Transcription</keyword>
<evidence type="ECO:0000256" key="4">
    <source>
        <dbReference type="ARBA" id="ARBA00023242"/>
    </source>
</evidence>
<evidence type="ECO:0000256" key="2">
    <source>
        <dbReference type="ARBA" id="ARBA00023015"/>
    </source>
</evidence>
<dbReference type="Pfam" id="PF06179">
    <property type="entry name" value="Med22"/>
    <property type="match status" value="1"/>
</dbReference>
<dbReference type="GO" id="GO:0006357">
    <property type="term" value="P:regulation of transcription by RNA polymerase II"/>
    <property type="evidence" value="ECO:0007669"/>
    <property type="project" value="InterPro"/>
</dbReference>
<dbReference type="GO" id="GO:0003712">
    <property type="term" value="F:transcription coregulator activity"/>
    <property type="evidence" value="ECO:0007669"/>
    <property type="project" value="InterPro"/>
</dbReference>
<dbReference type="InterPro" id="IPR009332">
    <property type="entry name" value="Med22"/>
</dbReference>
<evidence type="ECO:0000256" key="3">
    <source>
        <dbReference type="ARBA" id="ARBA00023163"/>
    </source>
</evidence>
<keyword evidence="4" id="KW-0539">Nucleus</keyword>
<accession>A0A0E0BWJ9</accession>
<keyword evidence="5" id="KW-0812">Transmembrane</keyword>
<keyword evidence="5" id="KW-1133">Transmembrane helix</keyword>
<reference evidence="6" key="1">
    <citation type="submission" date="2015-04" db="UniProtKB">
        <authorList>
            <consortium name="EnsemblPlants"/>
        </authorList>
    </citation>
    <scope>IDENTIFICATION</scope>
</reference>
<protein>
    <recommendedName>
        <fullName evidence="8">Mediator of RNA polymerase II transcription subunit 22</fullName>
    </recommendedName>
</protein>
<proteinExistence type="predicted"/>
<evidence type="ECO:0000256" key="5">
    <source>
        <dbReference type="SAM" id="Phobius"/>
    </source>
</evidence>
<comment type="subcellular location">
    <subcellularLocation>
        <location evidence="1">Nucleus</location>
    </subcellularLocation>
</comment>
<feature type="transmembrane region" description="Helical" evidence="5">
    <location>
        <begin position="182"/>
        <end position="206"/>
    </location>
</feature>
<dbReference type="STRING" id="40149.A0A0E0BWJ9"/>
<dbReference type="PANTHER" id="PTHR12434:SF6">
    <property type="entry name" value="MEDIATOR OF RNA POLYMERASE II TRANSCRIPTION SUBUNIT 22"/>
    <property type="match status" value="1"/>
</dbReference>
<keyword evidence="7" id="KW-1185">Reference proteome</keyword>
<dbReference type="AlphaFoldDB" id="A0A0E0BWJ9"/>